<dbReference type="RefSeq" id="WP_138832521.1">
    <property type="nucleotide sequence ID" value="NZ_VCNI01000001.1"/>
</dbReference>
<sequence length="63" mass="7430">MRKKMTKADLQALVDAQQKNLSMLHGLFISLRQQNEILHHTNVKLREEVLELKEKYSLNNGKR</sequence>
<protein>
    <recommendedName>
        <fullName evidence="3">Transposase</fullName>
    </recommendedName>
</protein>
<evidence type="ECO:0000313" key="2">
    <source>
        <dbReference type="Proteomes" id="UP000751614"/>
    </source>
</evidence>
<dbReference type="Proteomes" id="UP000751614">
    <property type="component" value="Unassembled WGS sequence"/>
</dbReference>
<accession>A0ABY2WMZ6</accession>
<keyword evidence="2" id="KW-1185">Reference proteome</keyword>
<organism evidence="1 2">
    <name type="scientific">Flagellimonas algicola</name>
    <dbReference type="NCBI Taxonomy" id="2583815"/>
    <lineage>
        <taxon>Bacteria</taxon>
        <taxon>Pseudomonadati</taxon>
        <taxon>Bacteroidota</taxon>
        <taxon>Flavobacteriia</taxon>
        <taxon>Flavobacteriales</taxon>
        <taxon>Flavobacteriaceae</taxon>
        <taxon>Flagellimonas</taxon>
    </lineage>
</organism>
<name>A0ABY2WMZ6_9FLAO</name>
<evidence type="ECO:0000313" key="1">
    <source>
        <dbReference type="EMBL" id="TMU56258.1"/>
    </source>
</evidence>
<evidence type="ECO:0008006" key="3">
    <source>
        <dbReference type="Google" id="ProtNLM"/>
    </source>
</evidence>
<comment type="caution">
    <text evidence="1">The sequence shown here is derived from an EMBL/GenBank/DDBJ whole genome shotgun (WGS) entry which is preliminary data.</text>
</comment>
<proteinExistence type="predicted"/>
<reference evidence="1 2" key="1">
    <citation type="submission" date="2019-05" db="EMBL/GenBank/DDBJ databases">
        <title>Flagellimonas sp. AsT0115, sp. nov., isolated from a marine red algae, Asparagopsis taxiformis.</title>
        <authorList>
            <person name="Kim J."/>
            <person name="Jeong S.E."/>
            <person name="Jeon C.O."/>
        </authorList>
    </citation>
    <scope>NUCLEOTIDE SEQUENCE [LARGE SCALE GENOMIC DNA]</scope>
    <source>
        <strain evidence="1 2">AsT0115</strain>
    </source>
</reference>
<dbReference type="EMBL" id="VCNI01000001">
    <property type="protein sequence ID" value="TMU56258.1"/>
    <property type="molecule type" value="Genomic_DNA"/>
</dbReference>
<gene>
    <name evidence="1" type="ORF">FGG15_01580</name>
</gene>